<reference evidence="2 3" key="1">
    <citation type="submission" date="2015-10" db="EMBL/GenBank/DDBJ databases">
        <title>Draft genome sequence of Streptomyces pseudovenezuelae DSM 40212, type strain for the species Streptomyces pseudovenezuelae.</title>
        <authorList>
            <person name="Ruckert C."/>
            <person name="Winkler A."/>
            <person name="Kalinowski J."/>
            <person name="Kampfer P."/>
            <person name="Glaeser S."/>
        </authorList>
    </citation>
    <scope>NUCLEOTIDE SEQUENCE [LARGE SCALE GENOMIC DNA]</scope>
    <source>
        <strain evidence="2 3">DSM 40212</strain>
    </source>
</reference>
<dbReference type="Gene3D" id="3.30.530.20">
    <property type="match status" value="1"/>
</dbReference>
<evidence type="ECO:0000313" key="3">
    <source>
        <dbReference type="Proteomes" id="UP000053039"/>
    </source>
</evidence>
<evidence type="ECO:0000256" key="1">
    <source>
        <dbReference type="SAM" id="MobiDB-lite"/>
    </source>
</evidence>
<dbReference type="SUPFAM" id="SSF55961">
    <property type="entry name" value="Bet v1-like"/>
    <property type="match status" value="1"/>
</dbReference>
<name>A0A101N4A3_9ACTN</name>
<dbReference type="EMBL" id="LMWM01000025">
    <property type="protein sequence ID" value="KUM86292.1"/>
    <property type="molecule type" value="Genomic_DNA"/>
</dbReference>
<dbReference type="InterPro" id="IPR023393">
    <property type="entry name" value="START-like_dom_sf"/>
</dbReference>
<organism evidence="2 3">
    <name type="scientific">Streptomyces pseudovenezuelae</name>
    <dbReference type="NCBI Taxonomy" id="67350"/>
    <lineage>
        <taxon>Bacteria</taxon>
        <taxon>Bacillati</taxon>
        <taxon>Actinomycetota</taxon>
        <taxon>Actinomycetes</taxon>
        <taxon>Kitasatosporales</taxon>
        <taxon>Streptomycetaceae</taxon>
        <taxon>Streptomyces</taxon>
        <taxon>Streptomyces aurantiacus group</taxon>
    </lineage>
</organism>
<dbReference type="Proteomes" id="UP000053039">
    <property type="component" value="Unassembled WGS sequence"/>
</dbReference>
<feature type="region of interest" description="Disordered" evidence="1">
    <location>
        <begin position="1"/>
        <end position="26"/>
    </location>
</feature>
<proteinExistence type="predicted"/>
<dbReference type="AlphaFoldDB" id="A0A101N4A3"/>
<sequence length="80" mass="9013">MWRTRRRRGRPDPPPSTVWKLQADVERRPVRQPPVVTAERLDPGRLAKGARFRWATPAPATPTTVGAGLRIDEGRVPARP</sequence>
<comment type="caution">
    <text evidence="2">The sequence shown here is derived from an EMBL/GenBank/DDBJ whole genome shotgun (WGS) entry which is preliminary data.</text>
</comment>
<gene>
    <name evidence="2" type="ORF">AQI94_22280</name>
</gene>
<protein>
    <submittedName>
        <fullName evidence="2">Uncharacterized protein</fullName>
    </submittedName>
</protein>
<evidence type="ECO:0000313" key="2">
    <source>
        <dbReference type="EMBL" id="KUM86292.1"/>
    </source>
</evidence>
<accession>A0A101N4A3</accession>